<dbReference type="NCBIfam" id="TIGR00813">
    <property type="entry name" value="sss"/>
    <property type="match status" value="1"/>
</dbReference>
<feature type="transmembrane region" description="Helical" evidence="7">
    <location>
        <begin position="345"/>
        <end position="369"/>
    </location>
</feature>
<dbReference type="Proteomes" id="UP000642938">
    <property type="component" value="Unassembled WGS sequence"/>
</dbReference>
<dbReference type="Gene3D" id="1.20.1730.10">
    <property type="entry name" value="Sodium/glucose cotransporter"/>
    <property type="match status" value="1"/>
</dbReference>
<keyword evidence="11" id="KW-1185">Reference proteome</keyword>
<reference evidence="9 10" key="3">
    <citation type="submission" date="2020-08" db="EMBL/GenBank/DDBJ databases">
        <title>Genomic Encyclopedia of Type Strains, Phase IV (KMG-IV): sequencing the most valuable type-strain genomes for metagenomic binning, comparative biology and taxonomic classification.</title>
        <authorList>
            <person name="Goeker M."/>
        </authorList>
    </citation>
    <scope>NUCLEOTIDE SEQUENCE [LARGE SCALE GENOMIC DNA]</scope>
    <source>
        <strain evidence="9 10">DSM 100774</strain>
    </source>
</reference>
<keyword evidence="5 7" id="KW-0472">Membrane</keyword>
<feature type="transmembrane region" description="Helical" evidence="7">
    <location>
        <begin position="6"/>
        <end position="27"/>
    </location>
</feature>
<feature type="transmembrane region" description="Helical" evidence="7">
    <location>
        <begin position="156"/>
        <end position="176"/>
    </location>
</feature>
<evidence type="ECO:0000256" key="5">
    <source>
        <dbReference type="ARBA" id="ARBA00023136"/>
    </source>
</evidence>
<evidence type="ECO:0000313" key="10">
    <source>
        <dbReference type="Proteomes" id="UP000532273"/>
    </source>
</evidence>
<evidence type="ECO:0000313" key="9">
    <source>
        <dbReference type="EMBL" id="MBB4107357.1"/>
    </source>
</evidence>
<dbReference type="PANTHER" id="PTHR11819">
    <property type="entry name" value="SOLUTE CARRIER FAMILY 5"/>
    <property type="match status" value="1"/>
</dbReference>
<evidence type="ECO:0000256" key="2">
    <source>
        <dbReference type="ARBA" id="ARBA00006434"/>
    </source>
</evidence>
<feature type="transmembrane region" description="Helical" evidence="7">
    <location>
        <begin position="390"/>
        <end position="410"/>
    </location>
</feature>
<feature type="transmembrane region" description="Helical" evidence="7">
    <location>
        <begin position="124"/>
        <end position="150"/>
    </location>
</feature>
<dbReference type="GO" id="GO:0005412">
    <property type="term" value="F:D-glucose:sodium symporter activity"/>
    <property type="evidence" value="ECO:0007669"/>
    <property type="project" value="TreeGrafter"/>
</dbReference>
<feature type="transmembrane region" description="Helical" evidence="7">
    <location>
        <begin position="39"/>
        <end position="63"/>
    </location>
</feature>
<reference evidence="8" key="1">
    <citation type="journal article" date="2014" name="Int. J. Syst. Evol. Microbiol.">
        <title>Complete genome of a new Firmicutes species belonging to the dominant human colonic microbiota ('Ruminococcus bicirculans') reveals two chromosomes and a selective capacity to utilize plant glucans.</title>
        <authorList>
            <consortium name="NISC Comparative Sequencing Program"/>
            <person name="Wegmann U."/>
            <person name="Louis P."/>
            <person name="Goesmann A."/>
            <person name="Henrissat B."/>
            <person name="Duncan S.H."/>
            <person name="Flint H.J."/>
        </authorList>
    </citation>
    <scope>NUCLEOTIDE SEQUENCE</scope>
    <source>
        <strain evidence="8">CGMCC 1.15287</strain>
    </source>
</reference>
<keyword evidence="3 7" id="KW-0812">Transmembrane</keyword>
<dbReference type="InterPro" id="IPR001734">
    <property type="entry name" value="Na/solute_symporter"/>
</dbReference>
<dbReference type="PROSITE" id="PS50283">
    <property type="entry name" value="NA_SOLUT_SYMP_3"/>
    <property type="match status" value="1"/>
</dbReference>
<dbReference type="Proteomes" id="UP000532273">
    <property type="component" value="Unassembled WGS sequence"/>
</dbReference>
<name>A0A7W6KB34_9SPHI</name>
<dbReference type="RefSeq" id="WP_183761042.1">
    <property type="nucleotide sequence ID" value="NZ_BMHZ01000002.1"/>
</dbReference>
<dbReference type="EMBL" id="BMHZ01000002">
    <property type="protein sequence ID" value="GGH07421.1"/>
    <property type="molecule type" value="Genomic_DNA"/>
</dbReference>
<evidence type="ECO:0000256" key="7">
    <source>
        <dbReference type="SAM" id="Phobius"/>
    </source>
</evidence>
<evidence type="ECO:0000313" key="8">
    <source>
        <dbReference type="EMBL" id="GGH07421.1"/>
    </source>
</evidence>
<dbReference type="AlphaFoldDB" id="A0A7W6KB34"/>
<evidence type="ECO:0000256" key="4">
    <source>
        <dbReference type="ARBA" id="ARBA00022989"/>
    </source>
</evidence>
<dbReference type="InterPro" id="IPR038377">
    <property type="entry name" value="Na/Glc_symporter_sf"/>
</dbReference>
<feature type="transmembrane region" description="Helical" evidence="7">
    <location>
        <begin position="422"/>
        <end position="440"/>
    </location>
</feature>
<feature type="transmembrane region" description="Helical" evidence="7">
    <location>
        <begin position="188"/>
        <end position="206"/>
    </location>
</feature>
<comment type="subcellular location">
    <subcellularLocation>
        <location evidence="1">Membrane</location>
        <topology evidence="1">Multi-pass membrane protein</topology>
    </subcellularLocation>
</comment>
<feature type="transmembrane region" description="Helical" evidence="7">
    <location>
        <begin position="519"/>
        <end position="541"/>
    </location>
</feature>
<protein>
    <submittedName>
        <fullName evidence="9">SSS family solute:Na+ symporter</fullName>
    </submittedName>
    <submittedName>
        <fullName evidence="8">Transporter</fullName>
    </submittedName>
</protein>
<evidence type="ECO:0000256" key="6">
    <source>
        <dbReference type="RuleBase" id="RU362091"/>
    </source>
</evidence>
<dbReference type="PANTHER" id="PTHR11819:SF195">
    <property type="entry name" value="SODIUM_GLUCOSE COTRANSPORTER 4"/>
    <property type="match status" value="1"/>
</dbReference>
<comment type="similarity">
    <text evidence="2 6">Belongs to the sodium:solute symporter (SSF) (TC 2.A.21) family.</text>
</comment>
<dbReference type="CDD" id="cd10325">
    <property type="entry name" value="SLC5sbd_vSGLT"/>
    <property type="match status" value="1"/>
</dbReference>
<dbReference type="GO" id="GO:0005886">
    <property type="term" value="C:plasma membrane"/>
    <property type="evidence" value="ECO:0007669"/>
    <property type="project" value="TreeGrafter"/>
</dbReference>
<evidence type="ECO:0000313" key="11">
    <source>
        <dbReference type="Proteomes" id="UP000642938"/>
    </source>
</evidence>
<feature type="transmembrane region" description="Helical" evidence="7">
    <location>
        <begin position="478"/>
        <end position="498"/>
    </location>
</feature>
<gene>
    <name evidence="8" type="primary">yidK</name>
    <name evidence="8" type="ORF">GCM10007422_24480</name>
    <name evidence="9" type="ORF">GGQ60_001317</name>
</gene>
<reference evidence="8" key="4">
    <citation type="submission" date="2024-05" db="EMBL/GenBank/DDBJ databases">
        <authorList>
            <person name="Sun Q."/>
            <person name="Zhou Y."/>
        </authorList>
    </citation>
    <scope>NUCLEOTIDE SEQUENCE</scope>
    <source>
        <strain evidence="8">CGMCC 1.15287</strain>
    </source>
</reference>
<proteinExistence type="inferred from homology"/>
<feature type="transmembrane region" description="Helical" evidence="7">
    <location>
        <begin position="83"/>
        <end position="103"/>
    </location>
</feature>
<comment type="caution">
    <text evidence="9">The sequence shown here is derived from an EMBL/GenBank/DDBJ whole genome shotgun (WGS) entry which is preliminary data.</text>
</comment>
<feature type="transmembrane region" description="Helical" evidence="7">
    <location>
        <begin position="447"/>
        <end position="466"/>
    </location>
</feature>
<keyword evidence="4 7" id="KW-1133">Transmembrane helix</keyword>
<feature type="transmembrane region" description="Helical" evidence="7">
    <location>
        <begin position="284"/>
        <end position="309"/>
    </location>
</feature>
<evidence type="ECO:0000256" key="1">
    <source>
        <dbReference type="ARBA" id="ARBA00004141"/>
    </source>
</evidence>
<dbReference type="Pfam" id="PF00474">
    <property type="entry name" value="SSF"/>
    <property type="match status" value="1"/>
</dbReference>
<organism evidence="9 10">
    <name type="scientific">Pedobacter zeae</name>
    <dbReference type="NCBI Taxonomy" id="1737356"/>
    <lineage>
        <taxon>Bacteria</taxon>
        <taxon>Pseudomonadati</taxon>
        <taxon>Bacteroidota</taxon>
        <taxon>Sphingobacteriia</taxon>
        <taxon>Sphingobacteriales</taxon>
        <taxon>Sphingobacteriaceae</taxon>
        <taxon>Pedobacter</taxon>
    </lineage>
</organism>
<feature type="transmembrane region" description="Helical" evidence="7">
    <location>
        <begin position="244"/>
        <end position="263"/>
    </location>
</feature>
<evidence type="ECO:0000256" key="3">
    <source>
        <dbReference type="ARBA" id="ARBA00022692"/>
    </source>
</evidence>
<accession>A0A7W6KB34</accession>
<reference evidence="11" key="2">
    <citation type="journal article" date="2019" name="Int. J. Syst. Evol. Microbiol.">
        <title>The Global Catalogue of Microorganisms (GCM) 10K type strain sequencing project: providing services to taxonomists for standard genome sequencing and annotation.</title>
        <authorList>
            <consortium name="The Broad Institute Genomics Platform"/>
            <consortium name="The Broad Institute Genome Sequencing Center for Infectious Disease"/>
            <person name="Wu L."/>
            <person name="Ma J."/>
        </authorList>
    </citation>
    <scope>NUCLEOTIDE SEQUENCE [LARGE SCALE GENOMIC DNA]</scope>
    <source>
        <strain evidence="11">CGMCC 1.15287</strain>
    </source>
</reference>
<sequence length="542" mass="59594">MNHLSAFDYVVFLMYFIIVSAYGYWVYRSKKKQRTDTKDYFLAEGSLTWWAIGASIIASNISAEHFIGMSGSGFAMGLAIASYEWMAAATLIIVAVFFLPIYIKNRIYTMPQFLSNRYNNMVSTLMAVFWLLVYVFVNLTSIFFLGAIAIETITGIPFNVCIIFLAIFSAIITLGGMKVIGYTDVIQVFVLVAGGLITCYMALKLVSEKLDAPSVLASLPLLRSEAADHFHMIFSKGDKFYNELPGIAVLVGGLWINNLNYWGCNQYIVQRALGADIKTGRSGLIFAAFLKLLIPVIVVIPGIAAYVLYQRGYFQSEMLDAAGTVKPDHAYPVLMNLLPAGVKGLAFAALTAAIVASLAGKCNSIATIFTLDIYKKFIKPEASETRLVSVGRWSVVVGSLIAIVIAPALRSFDQVYQFIQEYVGFISPGVFAIFLLGFFWKRTTSRAALTAALLTIPLSTLFKFLPALSHGTIAAIPFLNRMSWVFMIILVVMAVVTLTDPKSKGNPQGLEIDRSMFKVTPAFTIASVIICGILAALYTVFW</sequence>
<dbReference type="EMBL" id="JACIEF010000001">
    <property type="protein sequence ID" value="MBB4107357.1"/>
    <property type="molecule type" value="Genomic_DNA"/>
</dbReference>